<dbReference type="NCBIfam" id="TIGR01928">
    <property type="entry name" value="menC_lowGC_arch"/>
    <property type="match status" value="1"/>
</dbReference>
<dbReference type="Gene3D" id="3.30.390.10">
    <property type="entry name" value="Enolase-like, N-terminal domain"/>
    <property type="match status" value="1"/>
</dbReference>
<dbReference type="Proteomes" id="UP001152173">
    <property type="component" value="Unassembled WGS sequence"/>
</dbReference>
<dbReference type="SFLD" id="SFLDG00180">
    <property type="entry name" value="muconate_cycloisomerase"/>
    <property type="match status" value="1"/>
</dbReference>
<evidence type="ECO:0000256" key="4">
    <source>
        <dbReference type="ARBA" id="ARBA00023239"/>
    </source>
</evidence>
<comment type="cofactor">
    <cofactor evidence="1">
        <name>a divalent metal cation</name>
        <dbReference type="ChEBI" id="CHEBI:60240"/>
    </cofactor>
</comment>
<dbReference type="AlphaFoldDB" id="A0A9X3LE83"/>
<evidence type="ECO:0000259" key="7">
    <source>
        <dbReference type="SMART" id="SM00922"/>
    </source>
</evidence>
<keyword evidence="9" id="KW-1185">Reference proteome</keyword>
<evidence type="ECO:0000313" key="8">
    <source>
        <dbReference type="EMBL" id="MCZ8536377.1"/>
    </source>
</evidence>
<dbReference type="InterPro" id="IPR029065">
    <property type="entry name" value="Enolase_C-like"/>
</dbReference>
<comment type="caution">
    <text evidence="8">The sequence shown here is derived from an EMBL/GenBank/DDBJ whole genome shotgun (WGS) entry which is preliminary data.</text>
</comment>
<dbReference type="GO" id="GO:0016854">
    <property type="term" value="F:racemase and epimerase activity"/>
    <property type="evidence" value="ECO:0007669"/>
    <property type="project" value="UniProtKB-ARBA"/>
</dbReference>
<reference evidence="8" key="1">
    <citation type="submission" date="2022-05" db="EMBL/GenBank/DDBJ databases">
        <authorList>
            <person name="Colautti A."/>
            <person name="Iacumin L."/>
        </authorList>
    </citation>
    <scope>NUCLEOTIDE SEQUENCE</scope>
    <source>
        <strain evidence="8">SK 55</strain>
    </source>
</reference>
<accession>A0A9X3LE83</accession>
<dbReference type="Pfam" id="PF02746">
    <property type="entry name" value="MR_MLE_N"/>
    <property type="match status" value="1"/>
</dbReference>
<organism evidence="8 9">
    <name type="scientific">Paenisporosarcina quisquiliarum</name>
    <dbReference type="NCBI Taxonomy" id="365346"/>
    <lineage>
        <taxon>Bacteria</taxon>
        <taxon>Bacillati</taxon>
        <taxon>Bacillota</taxon>
        <taxon>Bacilli</taxon>
        <taxon>Bacillales</taxon>
        <taxon>Caryophanaceae</taxon>
        <taxon>Paenisporosarcina</taxon>
    </lineage>
</organism>
<evidence type="ECO:0000256" key="6">
    <source>
        <dbReference type="NCBIfam" id="TIGR01928"/>
    </source>
</evidence>
<dbReference type="Pfam" id="PF13378">
    <property type="entry name" value="MR_MLE_C"/>
    <property type="match status" value="1"/>
</dbReference>
<dbReference type="GO" id="GO:0043748">
    <property type="term" value="F:O-succinylbenzoate synthase activity"/>
    <property type="evidence" value="ECO:0007669"/>
    <property type="project" value="UniProtKB-EC"/>
</dbReference>
<feature type="domain" description="Mandelate racemase/muconate lactonizing enzyme C-terminal" evidence="7">
    <location>
        <begin position="145"/>
        <end position="239"/>
    </location>
</feature>
<dbReference type="InterPro" id="IPR029017">
    <property type="entry name" value="Enolase-like_N"/>
</dbReference>
<dbReference type="PANTHER" id="PTHR48073">
    <property type="entry name" value="O-SUCCINYLBENZOATE SYNTHASE-RELATED"/>
    <property type="match status" value="1"/>
</dbReference>
<evidence type="ECO:0000256" key="5">
    <source>
        <dbReference type="ARBA" id="ARBA00029491"/>
    </source>
</evidence>
<dbReference type="SFLD" id="SFLDF00009">
    <property type="entry name" value="o-succinylbenzoate_synthase"/>
    <property type="match status" value="1"/>
</dbReference>
<dbReference type="GO" id="GO:0009234">
    <property type="term" value="P:menaquinone biosynthetic process"/>
    <property type="evidence" value="ECO:0007669"/>
    <property type="project" value="UniProtKB-UniRule"/>
</dbReference>
<dbReference type="InterPro" id="IPR036849">
    <property type="entry name" value="Enolase-like_C_sf"/>
</dbReference>
<dbReference type="InterPro" id="IPR010197">
    <property type="entry name" value="OSBS/NAAAR"/>
</dbReference>
<dbReference type="SUPFAM" id="SSF54826">
    <property type="entry name" value="Enolase N-terminal domain-like"/>
    <property type="match status" value="1"/>
</dbReference>
<evidence type="ECO:0000256" key="1">
    <source>
        <dbReference type="ARBA" id="ARBA00001968"/>
    </source>
</evidence>
<dbReference type="SFLD" id="SFLDS00001">
    <property type="entry name" value="Enolase"/>
    <property type="match status" value="1"/>
</dbReference>
<dbReference type="InterPro" id="IPR013341">
    <property type="entry name" value="Mandelate_racemase_N_dom"/>
</dbReference>
<dbReference type="SMART" id="SM00922">
    <property type="entry name" value="MR_MLE"/>
    <property type="match status" value="1"/>
</dbReference>
<keyword evidence="2" id="KW-0479">Metal-binding</keyword>
<dbReference type="GO" id="GO:0046872">
    <property type="term" value="F:metal ion binding"/>
    <property type="evidence" value="ECO:0007669"/>
    <property type="project" value="UniProtKB-KW"/>
</dbReference>
<dbReference type="Gene3D" id="3.20.20.120">
    <property type="entry name" value="Enolase-like C-terminal domain"/>
    <property type="match status" value="1"/>
</dbReference>
<dbReference type="SUPFAM" id="SSF51604">
    <property type="entry name" value="Enolase C-terminal domain-like"/>
    <property type="match status" value="1"/>
</dbReference>
<evidence type="ECO:0000256" key="3">
    <source>
        <dbReference type="ARBA" id="ARBA00022842"/>
    </source>
</evidence>
<dbReference type="EC" id="4.2.1.113" evidence="5 6"/>
<dbReference type="InterPro" id="IPR013342">
    <property type="entry name" value="Mandelate_racemase_C"/>
</dbReference>
<name>A0A9X3LE83_9BACL</name>
<evidence type="ECO:0000256" key="2">
    <source>
        <dbReference type="ARBA" id="ARBA00022723"/>
    </source>
</evidence>
<keyword evidence="4 8" id="KW-0456">Lyase</keyword>
<evidence type="ECO:0000313" key="9">
    <source>
        <dbReference type="Proteomes" id="UP001152173"/>
    </source>
</evidence>
<dbReference type="EMBL" id="JAMKBJ010000002">
    <property type="protein sequence ID" value="MCZ8536377.1"/>
    <property type="molecule type" value="Genomic_DNA"/>
</dbReference>
<dbReference type="RefSeq" id="WP_269925475.1">
    <property type="nucleotide sequence ID" value="NZ_JAMKBJ010000002.1"/>
</dbReference>
<keyword evidence="3" id="KW-0460">Magnesium</keyword>
<protein>
    <recommendedName>
        <fullName evidence="5 6">o-succinylbenzoate synthase</fullName>
        <ecNumber evidence="5 6">4.2.1.113</ecNumber>
    </recommendedName>
</protein>
<gene>
    <name evidence="8" type="primary">menC</name>
    <name evidence="8" type="ORF">M9R32_04080</name>
</gene>
<dbReference type="PANTHER" id="PTHR48073:SF5">
    <property type="entry name" value="O-SUCCINYLBENZOATE SYNTHASE"/>
    <property type="match status" value="1"/>
</dbReference>
<sequence length="370" mass="41220">MVDIRIKSVTLHHVKVPLKHPFNTHLQKVKERESILLEVTDTDGIIGVGECVAFASPWYTEETVDTAWNTLEKWIIPSMLNQSFSHPDHLESALNAIKGNHMAKAAVNHAFWDLYTKKLNKPLWQVIGGIKETIEAGVVVAAATDFEMKEEIDAAVEKGYKRIKIKISQNTNPKDMKSIIAKYPQTLFFADANGAFTESTINQLRAFDDCGFALIEQPFSEQINRISAEAQKTMKTPFALDESIASYEDALDMIERKSGKIIVMKQGRVGGLSAALRIHNQCIQAEVPIWVGGMIEFGVSKAFNLAFASLPGVTFPGDFSSSSHFWEDDLAFPLIDICEGSIRLSSSPGVGVEWNQSIVQQFEVRNKLFK</sequence>
<proteinExistence type="predicted"/>